<evidence type="ECO:0000313" key="5">
    <source>
        <dbReference type="EMBL" id="SFI71709.1"/>
    </source>
</evidence>
<feature type="domain" description="Glycosyltransferase 2-like" evidence="4">
    <location>
        <begin position="33"/>
        <end position="202"/>
    </location>
</feature>
<dbReference type="SUPFAM" id="SSF53448">
    <property type="entry name" value="Nucleotide-diphospho-sugar transferases"/>
    <property type="match status" value="1"/>
</dbReference>
<dbReference type="Gene3D" id="3.90.550.10">
    <property type="entry name" value="Spore Coat Polysaccharide Biosynthesis Protein SpsA, Chain A"/>
    <property type="match status" value="1"/>
</dbReference>
<name>A0A1I3KGR8_9FLAO</name>
<dbReference type="CDD" id="cd04186">
    <property type="entry name" value="GT_2_like_c"/>
    <property type="match status" value="1"/>
</dbReference>
<dbReference type="EMBL" id="FORQ01000001">
    <property type="protein sequence ID" value="SFI71709.1"/>
    <property type="molecule type" value="Genomic_DNA"/>
</dbReference>
<evidence type="ECO:0000256" key="1">
    <source>
        <dbReference type="ARBA" id="ARBA00006739"/>
    </source>
</evidence>
<dbReference type="InterPro" id="IPR001173">
    <property type="entry name" value="Glyco_trans_2-like"/>
</dbReference>
<dbReference type="PANTHER" id="PTHR43179:SF12">
    <property type="entry name" value="GALACTOFURANOSYLTRANSFERASE GLFT2"/>
    <property type="match status" value="1"/>
</dbReference>
<dbReference type="AlphaFoldDB" id="A0A1I3KGR8"/>
<keyword evidence="6" id="KW-1185">Reference proteome</keyword>
<dbReference type="PANTHER" id="PTHR43179">
    <property type="entry name" value="RHAMNOSYLTRANSFERASE WBBL"/>
    <property type="match status" value="1"/>
</dbReference>
<sequence length="350" mass="40412">MVAPALEISARYKRNGKKCLNCPENFKKLNLAIVILNWNGKSWLEQFLSNVIQHSAGADLYVIDNNSTDDSVEFLKAEFPEVSVILNTENHGFAGGYNNGLKQIKHEFYCLLNSDVEVTENWLQPVLELFAKNEKIAAIQPKILDFNRRDYFEFAGAGGGLIDNLGFPYCRGRVFENIEKDEGQYDDETEIFWASGCCFFIRSADFWAQKGFDERFFAHQEEIDLCWRLKNSEKKVYYTGKSTVYHVGGGTLNKQSAQKTFLNVRNNLSMLLKNLPFPKAFWILFFRFVLDGFAGIYFGLKNGFPHFLAVIRAHFSFYAQVPGTLKRRQKNQISEFYQAKWLVFKNFLKS</sequence>
<dbReference type="GO" id="GO:0016757">
    <property type="term" value="F:glycosyltransferase activity"/>
    <property type="evidence" value="ECO:0007669"/>
    <property type="project" value="UniProtKB-KW"/>
</dbReference>
<evidence type="ECO:0000313" key="6">
    <source>
        <dbReference type="Proteomes" id="UP000242560"/>
    </source>
</evidence>
<dbReference type="InterPro" id="IPR029044">
    <property type="entry name" value="Nucleotide-diphossugar_trans"/>
</dbReference>
<keyword evidence="2" id="KW-0328">Glycosyltransferase</keyword>
<dbReference type="Proteomes" id="UP000242560">
    <property type="component" value="Unassembled WGS sequence"/>
</dbReference>
<evidence type="ECO:0000256" key="3">
    <source>
        <dbReference type="ARBA" id="ARBA00022679"/>
    </source>
</evidence>
<dbReference type="Pfam" id="PF00535">
    <property type="entry name" value="Glycos_transf_2"/>
    <property type="match status" value="1"/>
</dbReference>
<protein>
    <submittedName>
        <fullName evidence="5">Glycosyltransferase, GT2 family</fullName>
    </submittedName>
</protein>
<keyword evidence="3 5" id="KW-0808">Transferase</keyword>
<evidence type="ECO:0000259" key="4">
    <source>
        <dbReference type="Pfam" id="PF00535"/>
    </source>
</evidence>
<reference evidence="6" key="1">
    <citation type="submission" date="2016-10" db="EMBL/GenBank/DDBJ databases">
        <authorList>
            <person name="Varghese N."/>
            <person name="Submissions S."/>
        </authorList>
    </citation>
    <scope>NUCLEOTIDE SEQUENCE [LARGE SCALE GENOMIC DNA]</scope>
    <source>
        <strain evidence="6">DSM 22251</strain>
    </source>
</reference>
<proteinExistence type="inferred from homology"/>
<accession>A0A1I3KGR8</accession>
<organism evidence="5 6">
    <name type="scientific">Kaistella treverensis</name>
    <dbReference type="NCBI Taxonomy" id="631455"/>
    <lineage>
        <taxon>Bacteria</taxon>
        <taxon>Pseudomonadati</taxon>
        <taxon>Bacteroidota</taxon>
        <taxon>Flavobacteriia</taxon>
        <taxon>Flavobacteriales</taxon>
        <taxon>Weeksellaceae</taxon>
        <taxon>Chryseobacterium group</taxon>
        <taxon>Kaistella</taxon>
    </lineage>
</organism>
<evidence type="ECO:0000256" key="2">
    <source>
        <dbReference type="ARBA" id="ARBA00022676"/>
    </source>
</evidence>
<comment type="similarity">
    <text evidence="1">Belongs to the glycosyltransferase 2 family.</text>
</comment>
<gene>
    <name evidence="5" type="ORF">SAMN05421638_0798</name>
</gene>